<dbReference type="InterPro" id="IPR004088">
    <property type="entry name" value="KH_dom_type_1"/>
</dbReference>
<evidence type="ECO:0000256" key="1">
    <source>
        <dbReference type="ARBA" id="ARBA00022737"/>
    </source>
</evidence>
<evidence type="ECO:0000256" key="2">
    <source>
        <dbReference type="PROSITE-ProRule" id="PRU00117"/>
    </source>
</evidence>
<dbReference type="InterPro" id="IPR036612">
    <property type="entry name" value="KH_dom_type_1_sf"/>
</dbReference>
<dbReference type="AlphaFoldDB" id="A0A9R1A2D4"/>
<dbReference type="PROSITE" id="PS50084">
    <property type="entry name" value="KH_TYPE_1"/>
    <property type="match status" value="2"/>
</dbReference>
<dbReference type="CDD" id="cd00105">
    <property type="entry name" value="KH-I"/>
    <property type="match status" value="2"/>
</dbReference>
<dbReference type="EMBL" id="LT934124">
    <property type="protein sequence ID" value="VAI88506.1"/>
    <property type="molecule type" value="Genomic_DNA"/>
</dbReference>
<feature type="domain" description="K Homology" evidence="4">
    <location>
        <begin position="80"/>
        <end position="153"/>
    </location>
</feature>
<feature type="region of interest" description="Disordered" evidence="3">
    <location>
        <begin position="1"/>
        <end position="74"/>
    </location>
</feature>
<dbReference type="Proteomes" id="UP000324705">
    <property type="component" value="Chromosome 7B"/>
</dbReference>
<feature type="compositionally biased region" description="Low complexity" evidence="3">
    <location>
        <begin position="568"/>
        <end position="596"/>
    </location>
</feature>
<keyword evidence="6" id="KW-1185">Reference proteome</keyword>
<feature type="compositionally biased region" description="Pro residues" evidence="3">
    <location>
        <begin position="415"/>
        <end position="425"/>
    </location>
</feature>
<evidence type="ECO:0000313" key="6">
    <source>
        <dbReference type="Proteomes" id="UP000324705"/>
    </source>
</evidence>
<dbReference type="Gene3D" id="3.30.1370.10">
    <property type="entry name" value="K Homology domain, type 1"/>
    <property type="match status" value="2"/>
</dbReference>
<proteinExistence type="predicted"/>
<feature type="domain" description="K Homology" evidence="4">
    <location>
        <begin position="174"/>
        <end position="248"/>
    </location>
</feature>
<dbReference type="Pfam" id="PF00013">
    <property type="entry name" value="KH_1"/>
    <property type="match status" value="2"/>
</dbReference>
<organism evidence="5 6">
    <name type="scientific">Triticum turgidum subsp. durum</name>
    <name type="common">Durum wheat</name>
    <name type="synonym">Triticum durum</name>
    <dbReference type="NCBI Taxonomy" id="4567"/>
    <lineage>
        <taxon>Eukaryota</taxon>
        <taxon>Viridiplantae</taxon>
        <taxon>Streptophyta</taxon>
        <taxon>Embryophyta</taxon>
        <taxon>Tracheophyta</taxon>
        <taxon>Spermatophyta</taxon>
        <taxon>Magnoliopsida</taxon>
        <taxon>Liliopsida</taxon>
        <taxon>Poales</taxon>
        <taxon>Poaceae</taxon>
        <taxon>BOP clade</taxon>
        <taxon>Pooideae</taxon>
        <taxon>Triticodae</taxon>
        <taxon>Triticeae</taxon>
        <taxon>Triticinae</taxon>
        <taxon>Triticum</taxon>
    </lineage>
</organism>
<accession>A0A9R1A2D4</accession>
<protein>
    <recommendedName>
        <fullName evidence="4">K Homology domain-containing protein</fullName>
    </recommendedName>
</protein>
<dbReference type="PANTHER" id="PTHR10288">
    <property type="entry name" value="KH DOMAIN CONTAINING RNA BINDING PROTEIN"/>
    <property type="match status" value="1"/>
</dbReference>
<dbReference type="GO" id="GO:0003723">
    <property type="term" value="F:RNA binding"/>
    <property type="evidence" value="ECO:0007669"/>
    <property type="project" value="UniProtKB-UniRule"/>
</dbReference>
<feature type="compositionally biased region" description="Low complexity" evidence="3">
    <location>
        <begin position="393"/>
        <end position="414"/>
    </location>
</feature>
<feature type="compositionally biased region" description="Low complexity" evidence="3">
    <location>
        <begin position="270"/>
        <end position="289"/>
    </location>
</feature>
<feature type="compositionally biased region" description="Low complexity" evidence="3">
    <location>
        <begin position="457"/>
        <end position="477"/>
    </location>
</feature>
<reference evidence="5 6" key="1">
    <citation type="submission" date="2017-09" db="EMBL/GenBank/DDBJ databases">
        <authorList>
            <consortium name="International Durum Wheat Genome Sequencing Consortium (IDWGSC)"/>
            <person name="Milanesi L."/>
        </authorList>
    </citation>
    <scope>NUCLEOTIDE SEQUENCE [LARGE SCALE GENOMIC DNA]</scope>
    <source>
        <strain evidence="6">cv. Svevo</strain>
    </source>
</reference>
<keyword evidence="1" id="KW-0677">Repeat</keyword>
<dbReference type="SMART" id="SM00322">
    <property type="entry name" value="KH"/>
    <property type="match status" value="2"/>
</dbReference>
<feature type="compositionally biased region" description="Polar residues" evidence="3">
    <location>
        <begin position="364"/>
        <end position="379"/>
    </location>
</feature>
<feature type="compositionally biased region" description="Low complexity" evidence="3">
    <location>
        <begin position="484"/>
        <end position="497"/>
    </location>
</feature>
<feature type="compositionally biased region" description="Pro residues" evidence="3">
    <location>
        <begin position="444"/>
        <end position="456"/>
    </location>
</feature>
<feature type="compositionally biased region" description="Polar residues" evidence="3">
    <location>
        <begin position="51"/>
        <end position="63"/>
    </location>
</feature>
<feature type="region of interest" description="Disordered" evidence="3">
    <location>
        <begin position="252"/>
        <end position="615"/>
    </location>
</feature>
<keyword evidence="2" id="KW-0694">RNA-binding</keyword>
<feature type="compositionally biased region" description="Low complexity" evidence="3">
    <location>
        <begin position="298"/>
        <end position="308"/>
    </location>
</feature>
<sequence length="615" mass="63818">MADSDASAPPPEVATEMKIPVVDLTDAVQEDAASDPSADAQNAEAAPAGDLQTSSEVKPQETATEAPPQHQEGDATGALQETTRLIDVPNTKVGVLIGKAGETIRNLQMSSGAKIQITKDADVPSDATTRPVELVGTNESIDKAEQLIKSVIAEAEAGGSPALIAKGFGSGQSGSEQFEMLVPDNKVGLIIGKGGETIKNLQTRSGARIQLIPQHPPAGTTLTERTVRVTGNKKQIEAAKELIKQAMSQTFPRNTTQSGGYGPQHHHPQGHGPASQWGPRSQPQQYGYPPRGPPQNAPYSQPPYGGYPQQPPPRGGMGWDQRQGPPPHQGGGYDYYKQGSQPYESQPPNYPPGPGNYNSYGPSQAPSYGQPQYPQSAPPQNYGPGYGDPRYSAPAPAQQYYGQPPAGPQQGYPQQPDPYARPPYGGPGQWPPRGSAPADGAYQAPPPASYAPPAQQPPAYGQTYPTGPDGYAQQGYSQQGGQGPAAYGQSAPAGPGYSQQGGYAQYPASQPAYGDQSAQNNANYGYQGAPADPSYGNAYPQSGYAAAPTTGQPGYGQAGYTQPPATNPPSYDQSAPPPAAQSGYAAPAANPQPAVAKGVSPQPATAAGYGGQWTA</sequence>
<evidence type="ECO:0000313" key="5">
    <source>
        <dbReference type="EMBL" id="VAI88506.1"/>
    </source>
</evidence>
<evidence type="ECO:0000256" key="3">
    <source>
        <dbReference type="SAM" id="MobiDB-lite"/>
    </source>
</evidence>
<gene>
    <name evidence="5" type="ORF">TRITD_7Bv1G126220</name>
</gene>
<dbReference type="SUPFAM" id="SSF54791">
    <property type="entry name" value="Eukaryotic type KH-domain (KH-domain type I)"/>
    <property type="match status" value="2"/>
</dbReference>
<dbReference type="InterPro" id="IPR004087">
    <property type="entry name" value="KH_dom"/>
</dbReference>
<evidence type="ECO:0000259" key="4">
    <source>
        <dbReference type="SMART" id="SM00322"/>
    </source>
</evidence>
<dbReference type="Gramene" id="TRITD7Bv1G126220.5">
    <property type="protein sequence ID" value="TRITD7Bv1G126220.5"/>
    <property type="gene ID" value="TRITD7Bv1G126220"/>
</dbReference>
<name>A0A9R1A2D4_TRITD</name>